<dbReference type="EMBL" id="QVQW01000017">
    <property type="protein sequence ID" value="RKU45953.1"/>
    <property type="molecule type" value="Genomic_DNA"/>
</dbReference>
<evidence type="ECO:0000259" key="2">
    <source>
        <dbReference type="PROSITE" id="PS51391"/>
    </source>
</evidence>
<organism evidence="3 4">
    <name type="scientific">Coniochaeta pulveracea</name>
    <dbReference type="NCBI Taxonomy" id="177199"/>
    <lineage>
        <taxon>Eukaryota</taxon>
        <taxon>Fungi</taxon>
        <taxon>Dikarya</taxon>
        <taxon>Ascomycota</taxon>
        <taxon>Pezizomycotina</taxon>
        <taxon>Sordariomycetes</taxon>
        <taxon>Sordariomycetidae</taxon>
        <taxon>Coniochaetales</taxon>
        <taxon>Coniochaetaceae</taxon>
        <taxon>Coniochaeta</taxon>
    </lineage>
</organism>
<comment type="caution">
    <text evidence="3">The sequence shown here is derived from an EMBL/GenBank/DDBJ whole genome shotgun (WGS) entry which is preliminary data.</text>
</comment>
<feature type="compositionally biased region" description="Gly residues" evidence="1">
    <location>
        <begin position="578"/>
        <end position="591"/>
    </location>
</feature>
<dbReference type="Proteomes" id="UP000275385">
    <property type="component" value="Unassembled WGS sequence"/>
</dbReference>
<dbReference type="InterPro" id="IPR008942">
    <property type="entry name" value="ENTH_VHS"/>
</dbReference>
<evidence type="ECO:0000313" key="4">
    <source>
        <dbReference type="Proteomes" id="UP000275385"/>
    </source>
</evidence>
<dbReference type="InterPro" id="IPR006569">
    <property type="entry name" value="CID_dom"/>
</dbReference>
<feature type="compositionally biased region" description="Pro residues" evidence="1">
    <location>
        <begin position="458"/>
        <end position="499"/>
    </location>
</feature>
<dbReference type="GO" id="GO:0006874">
    <property type="term" value="P:intracellular calcium ion homeostasis"/>
    <property type="evidence" value="ECO:0007669"/>
    <property type="project" value="TreeGrafter"/>
</dbReference>
<feature type="region of interest" description="Disordered" evidence="1">
    <location>
        <begin position="352"/>
        <end position="399"/>
    </location>
</feature>
<dbReference type="PANTHER" id="PTHR12323">
    <property type="entry name" value="SR-RELATED CTD ASSOCIATED FACTOR 6"/>
    <property type="match status" value="1"/>
</dbReference>
<feature type="region of interest" description="Disordered" evidence="1">
    <location>
        <begin position="207"/>
        <end position="228"/>
    </location>
</feature>
<dbReference type="GO" id="GO:0048471">
    <property type="term" value="C:perinuclear region of cytoplasm"/>
    <property type="evidence" value="ECO:0007669"/>
    <property type="project" value="TreeGrafter"/>
</dbReference>
<feature type="compositionally biased region" description="Low complexity" evidence="1">
    <location>
        <begin position="540"/>
        <end position="567"/>
    </location>
</feature>
<dbReference type="PANTHER" id="PTHR12323:SF0">
    <property type="entry name" value="CALCIUM HOMEOSTASIS ENDOPLASMIC RETICULUM PROTEIN"/>
    <property type="match status" value="1"/>
</dbReference>
<feature type="region of interest" description="Disordered" evidence="1">
    <location>
        <begin position="418"/>
        <end position="591"/>
    </location>
</feature>
<feature type="domain" description="CID" evidence="2">
    <location>
        <begin position="26"/>
        <end position="207"/>
    </location>
</feature>
<reference evidence="3 4" key="1">
    <citation type="submission" date="2018-08" db="EMBL/GenBank/DDBJ databases">
        <title>Draft genome of the lignicolous fungus Coniochaeta pulveracea.</title>
        <authorList>
            <person name="Borstlap C.J."/>
            <person name="De Witt R.N."/>
            <person name="Botha A."/>
            <person name="Volschenk H."/>
        </authorList>
    </citation>
    <scope>NUCLEOTIDE SEQUENCE [LARGE SCALE GENOMIC DNA]</scope>
    <source>
        <strain evidence="3 4">CAB683</strain>
    </source>
</reference>
<name>A0A420YDJ7_9PEZI</name>
<protein>
    <recommendedName>
        <fullName evidence="2">CID domain-containing protein</fullName>
    </recommendedName>
</protein>
<dbReference type="STRING" id="177199.A0A420YDJ7"/>
<gene>
    <name evidence="3" type="ORF">DL546_004915</name>
</gene>
<dbReference type="OrthoDB" id="21470at2759"/>
<dbReference type="Gene3D" id="1.25.40.90">
    <property type="match status" value="1"/>
</dbReference>
<evidence type="ECO:0000313" key="3">
    <source>
        <dbReference type="EMBL" id="RKU45953.1"/>
    </source>
</evidence>
<dbReference type="AlphaFoldDB" id="A0A420YDJ7"/>
<dbReference type="Pfam" id="PF04818">
    <property type="entry name" value="CID"/>
    <property type="match status" value="1"/>
</dbReference>
<keyword evidence="4" id="KW-1185">Reference proteome</keyword>
<accession>A0A420YDJ7</accession>
<proteinExistence type="predicted"/>
<feature type="compositionally biased region" description="Low complexity" evidence="1">
    <location>
        <begin position="500"/>
        <end position="514"/>
    </location>
</feature>
<sequence length="591" mass="64939">MAATAELAVAKASFSATLFRADPRSCSREDIDDFFSLLNSAIVQCSPTNVQKCKQWIVQNLVPSNGRINPLGKYLCALAKSFTIEQDKEKKKARSSSATFGGAFGFKKVQQTTQTHQPHVPSARRRRLHILYILNDVLYHVKFRDQNDNFADKVDSFLPALVRSVAAFPNCPKHTKKIRDLVSFWEEKGYFGVESIKKLREAVDQALDPEAAEGEKTNQADESAAASKAGKDAPFIMPAMHGDPNMPWYDLPAGNWLRVLEPNSTRPMKPEMIKPLQLAPGPADKSLVDAVNKLLVDVDRIYSTGPGRGDGATYTIDQMGEVVELDEINGDIVNGETYYGWSRAFCEKMKARRHKARSGESRNDGRPSQSQSRSRSRSRSRSWAAGRHRDECEATAAEAPEAEAGAAAIVVAALGQGRGHAGPVPAPQPPKQPQNMARGYSNPHQQPPHHQRNYDSQPAPPFVPPQPTNYGGFPPPGPVPPPPPPNYTGQWPPPPPPGGPQNFFPPGLGMTQMPQIPPMPQFPGAAWPVPLPGMPMGMIPQSQQHQPWQQPQQQPQQHQQQDPRTQPYNPQNQPSWGRGAGGNRGGWPGGW</sequence>
<dbReference type="PROSITE" id="PS51391">
    <property type="entry name" value="CID"/>
    <property type="match status" value="1"/>
</dbReference>
<evidence type="ECO:0000256" key="1">
    <source>
        <dbReference type="SAM" id="MobiDB-lite"/>
    </source>
</evidence>